<gene>
    <name evidence="5" type="ORF">OJ1308_D01.3</name>
</gene>
<dbReference type="EMBL" id="AC104271">
    <property type="protein sequence ID" value="AAV32146.1"/>
    <property type="molecule type" value="Genomic_DNA"/>
</dbReference>
<evidence type="ECO:0000256" key="2">
    <source>
        <dbReference type="SAM" id="MobiDB-lite"/>
    </source>
</evidence>
<evidence type="ECO:0000256" key="1">
    <source>
        <dbReference type="ARBA" id="ARBA00022750"/>
    </source>
</evidence>
<name>Q5WMV1_ORYSJ</name>
<dbReference type="PANTHER" id="PTHR11439:SF467">
    <property type="entry name" value="INTEGRASE CATALYTIC DOMAIN-CONTAINING PROTEIN"/>
    <property type="match status" value="1"/>
</dbReference>
<dbReference type="CDD" id="cd09272">
    <property type="entry name" value="RNase_HI_RT_Ty1"/>
    <property type="match status" value="1"/>
</dbReference>
<dbReference type="GO" id="GO:0003676">
    <property type="term" value="F:nucleic acid binding"/>
    <property type="evidence" value="ECO:0007669"/>
    <property type="project" value="InterPro"/>
</dbReference>
<evidence type="ECO:0000313" key="6">
    <source>
        <dbReference type="Proteomes" id="UP000000763"/>
    </source>
</evidence>
<dbReference type="Proteomes" id="UP000000763">
    <property type="component" value="Chromosome 5"/>
</dbReference>
<evidence type="ECO:0000313" key="5">
    <source>
        <dbReference type="EMBL" id="AAV32146.1"/>
    </source>
</evidence>
<sequence>MAGASSSSNTSTGGYSLMGCIKNIPTLKGDNYTEWKRKLDLAFILGEVDWVLTTPCLIEPAALVRGENESDANRQKRQRDNAPLVMSYDIEQKKWSLANKKCLAVGKNTIEPTILGSIPECDAVSKYLERIKSQFTGSSKTNATQLIKQLVTERLISLSLNKEGLRMNNMASKLKPMDLGITDDLLVHLVMASLPKQFDNFIVNYNISPDKWKFEKLIANCVSTWWIDSGATIHACNCLKAFRSTRTTQRRESSIRVANGVEEKVEAVGDLPLELANGFTLLLRDVFYVPSLQRNLISVSKLDFDGYDCRFGNGKCELWYNNACIGLAVLRDELYLLSLSDNKTRKERELPMSHRNYGTVVWAIFRGGRIERLVKNEILPPLEFSDIEQCIECIKGKFVKIIKKDAKRSAGILETIHTYICGPFPVKSVDGYDSFITFTDDYSRYGYIYPIKERSEALDKFKIFKAEVENQHDIKIKVDSTEMVATPEEELQHPQTDNVTVQETQQEPQVQDVPNVEAPRRSERVRRSAIRDDYKVYNIEESHMEDDPTSYEEAMRSARSSEWLEAMKDEMKSMKLNDVWDLEEIPNGAKTIGCKWVYKTKYDSRGNIEKFKARLVAKGFTQQEGIDYNEIFSPVSCKDSFRIIIALVAHYDLELHQMDVKTAFLNGDLEEKVYMAQPKGFVMKGNENMGCRLKRSIYGLKKASRQWYLKFDGTIKKFGFQENVKDNCIYSKFKNGRFIFLILYVDDILLASSDVSLRQEIKKFLSSNFDMKDLGIYRKGVEEIQHVQMQYGALQCPRNQYELNEMKTKPYASAVGSLQYAQVCTRPDLAFVTGLLGRFQSNPGPEHWKLVKKVLRYLQGTKGLMLSYRRSESLQIVGYSNSDFVKDNTKSTSGYVFTLAGGAISWKSSKQTITAGSTMYAEFIACYEATGQVNWLKFIPGLKVDSIEKPLKLYCDNEPAVMYAHNNQSSGAAKHIDIKYYVVKDKVRDQTISLEHIRPERMLADPLTKGLPSNMFKEHVASMGLRGAL</sequence>
<dbReference type="InterPro" id="IPR043502">
    <property type="entry name" value="DNA/RNA_pol_sf"/>
</dbReference>
<keyword evidence="1" id="KW-0378">Hydrolase</keyword>
<protein>
    <submittedName>
        <fullName evidence="5">Polyprotein</fullName>
    </submittedName>
</protein>
<keyword evidence="1" id="KW-0645">Protease</keyword>
<dbReference type="GO" id="GO:0004190">
    <property type="term" value="F:aspartic-type endopeptidase activity"/>
    <property type="evidence" value="ECO:0007669"/>
    <property type="project" value="UniProtKB-KW"/>
</dbReference>
<dbReference type="InterPro" id="IPR012337">
    <property type="entry name" value="RNaseH-like_sf"/>
</dbReference>
<feature type="domain" description="Retrovirus-related Pol polyprotein from transposon TNT 1-94-like beta-barrel" evidence="4">
    <location>
        <begin position="225"/>
        <end position="307"/>
    </location>
</feature>
<evidence type="ECO:0000259" key="4">
    <source>
        <dbReference type="Pfam" id="PF22936"/>
    </source>
</evidence>
<dbReference type="AlphaFoldDB" id="Q5WMV1"/>
<reference evidence="6" key="1">
    <citation type="journal article" date="2005" name="Nature">
        <title>The map-based sequence of the rice genome.</title>
        <authorList>
            <consortium name="International rice genome sequencing project (IRGSP)"/>
            <person name="Matsumoto T."/>
            <person name="Wu J."/>
            <person name="Kanamori H."/>
            <person name="Katayose Y."/>
            <person name="Fujisawa M."/>
            <person name="Namiki N."/>
            <person name="Mizuno H."/>
            <person name="Yamamoto K."/>
            <person name="Antonio B.A."/>
            <person name="Baba T."/>
            <person name="Sakata K."/>
            <person name="Nagamura Y."/>
            <person name="Aoki H."/>
            <person name="Arikawa K."/>
            <person name="Arita K."/>
            <person name="Bito T."/>
            <person name="Chiden Y."/>
            <person name="Fujitsuka N."/>
            <person name="Fukunaka R."/>
            <person name="Hamada M."/>
            <person name="Harada C."/>
            <person name="Hayashi A."/>
            <person name="Hijishita S."/>
            <person name="Honda M."/>
            <person name="Hosokawa S."/>
            <person name="Ichikawa Y."/>
            <person name="Idonuma A."/>
            <person name="Iijima M."/>
            <person name="Ikeda M."/>
            <person name="Ikeno M."/>
            <person name="Ito K."/>
            <person name="Ito S."/>
            <person name="Ito T."/>
            <person name="Ito Y."/>
            <person name="Ito Y."/>
            <person name="Iwabuchi A."/>
            <person name="Kamiya K."/>
            <person name="Karasawa W."/>
            <person name="Kurita K."/>
            <person name="Katagiri S."/>
            <person name="Kikuta A."/>
            <person name="Kobayashi H."/>
            <person name="Kobayashi N."/>
            <person name="Machita K."/>
            <person name="Maehara T."/>
            <person name="Masukawa M."/>
            <person name="Mizubayashi T."/>
            <person name="Mukai Y."/>
            <person name="Nagasaki H."/>
            <person name="Nagata Y."/>
            <person name="Naito S."/>
            <person name="Nakashima M."/>
            <person name="Nakama Y."/>
            <person name="Nakamichi Y."/>
            <person name="Nakamura M."/>
            <person name="Meguro A."/>
            <person name="Negishi M."/>
            <person name="Ohta I."/>
            <person name="Ohta T."/>
            <person name="Okamoto M."/>
            <person name="Ono N."/>
            <person name="Saji S."/>
            <person name="Sakaguchi M."/>
            <person name="Sakai K."/>
            <person name="Shibata M."/>
            <person name="Shimokawa T."/>
            <person name="Song J."/>
            <person name="Takazaki Y."/>
            <person name="Terasawa K."/>
            <person name="Tsugane M."/>
            <person name="Tsuji K."/>
            <person name="Ueda S."/>
            <person name="Waki K."/>
            <person name="Yamagata H."/>
            <person name="Yamamoto M."/>
            <person name="Yamamoto S."/>
            <person name="Yamane H."/>
            <person name="Yoshiki S."/>
            <person name="Yoshihara R."/>
            <person name="Yukawa K."/>
            <person name="Zhong H."/>
            <person name="Yano M."/>
            <person name="Yuan Q."/>
            <person name="Ouyang S."/>
            <person name="Liu J."/>
            <person name="Jones K.M."/>
            <person name="Gansberger K."/>
            <person name="Moffat K."/>
            <person name="Hill J."/>
            <person name="Bera J."/>
            <person name="Fadrosh D."/>
            <person name="Jin S."/>
            <person name="Johri S."/>
            <person name="Kim M."/>
            <person name="Overton L."/>
            <person name="Reardon M."/>
            <person name="Tsitrin T."/>
            <person name="Vuong H."/>
            <person name="Weaver B."/>
            <person name="Ciecko A."/>
            <person name="Tallon L."/>
            <person name="Jackson J."/>
            <person name="Pai G."/>
            <person name="Aken S.V."/>
            <person name="Utterback T."/>
            <person name="Reidmuller S."/>
            <person name="Feldblyum T."/>
            <person name="Hsiao J."/>
            <person name="Zismann V."/>
            <person name="Iobst S."/>
            <person name="de Vazeille A.R."/>
            <person name="Buell C.R."/>
            <person name="Ying K."/>
            <person name="Li Y."/>
            <person name="Lu T."/>
            <person name="Huang Y."/>
            <person name="Zhao Q."/>
            <person name="Feng Q."/>
            <person name="Zhang L."/>
            <person name="Zhu J."/>
            <person name="Weng Q."/>
            <person name="Mu J."/>
            <person name="Lu Y."/>
            <person name="Fan D."/>
            <person name="Liu Y."/>
            <person name="Guan J."/>
            <person name="Zhang Y."/>
            <person name="Yu S."/>
            <person name="Liu X."/>
            <person name="Zhang Y."/>
            <person name="Hong G."/>
            <person name="Han B."/>
            <person name="Choisne N."/>
            <person name="Demange N."/>
            <person name="Orjeda G."/>
            <person name="Samain S."/>
            <person name="Cattolico L."/>
            <person name="Pelletier E."/>
            <person name="Couloux A."/>
            <person name="Segurens B."/>
            <person name="Wincker P."/>
            <person name="D'Hont A."/>
            <person name="Scarpelli C."/>
            <person name="Weissenbach J."/>
            <person name="Salanoubat M."/>
            <person name="Quetier F."/>
            <person name="Yu Y."/>
            <person name="Kim H.R."/>
            <person name="Rambo T."/>
            <person name="Currie J."/>
            <person name="Collura K."/>
            <person name="Luo M."/>
            <person name="Yang T."/>
            <person name="Ammiraju J.S.S."/>
            <person name="Engler F."/>
            <person name="Soderlund C."/>
            <person name="Wing R.A."/>
            <person name="Palmer L.E."/>
            <person name="de la Bastide M."/>
            <person name="Spiegel L."/>
            <person name="Nascimento L."/>
            <person name="Zutavern T."/>
            <person name="O'Shaughnessy A."/>
            <person name="Dike S."/>
            <person name="Dedhia N."/>
            <person name="Preston R."/>
            <person name="Balija V."/>
            <person name="McCombie W.R."/>
            <person name="Chow T."/>
            <person name="Chen H."/>
            <person name="Chung M."/>
            <person name="Chen C."/>
            <person name="Shaw J."/>
            <person name="Wu H."/>
            <person name="Hsiao K."/>
            <person name="Chao Y."/>
            <person name="Chu M."/>
            <person name="Cheng C."/>
            <person name="Hour A."/>
            <person name="Lee P."/>
            <person name="Lin S."/>
            <person name="Lin Y."/>
            <person name="Liou J."/>
            <person name="Liu S."/>
            <person name="Hsing Y."/>
            <person name="Raghuvanshi S."/>
            <person name="Mohanty A."/>
            <person name="Bharti A.K."/>
            <person name="Gaur A."/>
            <person name="Gupta V."/>
            <person name="Kumar D."/>
            <person name="Ravi V."/>
            <person name="Vij S."/>
            <person name="Kapur A."/>
            <person name="Khurana P."/>
            <person name="Khurana P."/>
            <person name="Khurana J.P."/>
            <person name="Tyagi A.K."/>
            <person name="Gaikwad K."/>
            <person name="Singh A."/>
            <person name="Dalal V."/>
            <person name="Srivastava S."/>
            <person name="Dixit A."/>
            <person name="Pal A.K."/>
            <person name="Ghazi I.A."/>
            <person name="Yadav M."/>
            <person name="Pandit A."/>
            <person name="Bhargava A."/>
            <person name="Sureshbabu K."/>
            <person name="Batra K."/>
            <person name="Sharma T.R."/>
            <person name="Mohapatra T."/>
            <person name="Singh N.K."/>
            <person name="Messing J."/>
            <person name="Nelson A.B."/>
            <person name="Fuks G."/>
            <person name="Kavchok S."/>
            <person name="Keizer G."/>
            <person name="Linton E."/>
            <person name="Llaca V."/>
            <person name="Song R."/>
            <person name="Tanyolac B."/>
            <person name="Young S."/>
            <person name="Ho-Il K."/>
            <person name="Hahn J.H."/>
            <person name="Sangsakoo G."/>
            <person name="Vanavichit A."/>
            <person name="de Mattos Luiz.A.T."/>
            <person name="Zimmer P.D."/>
            <person name="Malone G."/>
            <person name="Dellagostin O."/>
            <person name="de Oliveira A.C."/>
            <person name="Bevan M."/>
            <person name="Bancroft I."/>
            <person name="Minx P."/>
            <person name="Cordum H."/>
            <person name="Wilson R."/>
            <person name="Cheng Z."/>
            <person name="Jin W."/>
            <person name="Jiang J."/>
            <person name="Leong S.A."/>
            <person name="Iwama H."/>
            <person name="Gojobori T."/>
            <person name="Itoh T."/>
            <person name="Niimura Y."/>
            <person name="Fujii Y."/>
            <person name="Habara T."/>
            <person name="Sakai H."/>
            <person name="Sato Y."/>
            <person name="Wilson G."/>
            <person name="Kumar K."/>
            <person name="McCouch S."/>
            <person name="Juretic N."/>
            <person name="Hoen D."/>
            <person name="Wright S."/>
            <person name="Bruskiewich R."/>
            <person name="Bureau T."/>
            <person name="Miyao A."/>
            <person name="Hirochika H."/>
            <person name="Nishikawa T."/>
            <person name="Kadowaki K."/>
            <person name="Sugiura M."/>
            <person name="Burr B."/>
            <person name="Sasaki T."/>
        </authorList>
    </citation>
    <scope>NUCLEOTIDE SEQUENCE [LARGE SCALE GENOMIC DNA]</scope>
    <source>
        <strain evidence="6">cv. Nipponbare</strain>
    </source>
</reference>
<dbReference type="Pfam" id="PF22936">
    <property type="entry name" value="Pol_BBD"/>
    <property type="match status" value="1"/>
</dbReference>
<dbReference type="SUPFAM" id="SSF56672">
    <property type="entry name" value="DNA/RNA polymerases"/>
    <property type="match status" value="1"/>
</dbReference>
<dbReference type="InterPro" id="IPR013103">
    <property type="entry name" value="RVT_2"/>
</dbReference>
<dbReference type="InterPro" id="IPR036397">
    <property type="entry name" value="RNaseH_sf"/>
</dbReference>
<dbReference type="InterPro" id="IPR054722">
    <property type="entry name" value="PolX-like_BBD"/>
</dbReference>
<keyword evidence="1" id="KW-0064">Aspartyl protease</keyword>
<feature type="domain" description="Reverse transcriptase Ty1/copia-type" evidence="3">
    <location>
        <begin position="577"/>
        <end position="783"/>
    </location>
</feature>
<reference evidence="6" key="2">
    <citation type="journal article" date="2008" name="Nucleic Acids Res.">
        <title>The rice annotation project database (RAP-DB): 2008 update.</title>
        <authorList>
            <consortium name="The rice annotation project (RAP)"/>
        </authorList>
    </citation>
    <scope>GENOME REANNOTATION</scope>
    <source>
        <strain evidence="6">cv. Nipponbare</strain>
    </source>
</reference>
<accession>Q5WMV1</accession>
<dbReference type="PANTHER" id="PTHR11439">
    <property type="entry name" value="GAG-POL-RELATED RETROTRANSPOSON"/>
    <property type="match status" value="1"/>
</dbReference>
<dbReference type="Pfam" id="PF14223">
    <property type="entry name" value="Retrotran_gag_2"/>
    <property type="match status" value="1"/>
</dbReference>
<feature type="region of interest" description="Disordered" evidence="2">
    <location>
        <begin position="488"/>
        <end position="524"/>
    </location>
</feature>
<evidence type="ECO:0000259" key="3">
    <source>
        <dbReference type="Pfam" id="PF07727"/>
    </source>
</evidence>
<dbReference type="Pfam" id="PF07727">
    <property type="entry name" value="RVT_2"/>
    <property type="match status" value="1"/>
</dbReference>
<organism evidence="5 6">
    <name type="scientific">Oryza sativa subsp. japonica</name>
    <name type="common">Rice</name>
    <dbReference type="NCBI Taxonomy" id="39947"/>
    <lineage>
        <taxon>Eukaryota</taxon>
        <taxon>Viridiplantae</taxon>
        <taxon>Streptophyta</taxon>
        <taxon>Embryophyta</taxon>
        <taxon>Tracheophyta</taxon>
        <taxon>Spermatophyta</taxon>
        <taxon>Magnoliopsida</taxon>
        <taxon>Liliopsida</taxon>
        <taxon>Poales</taxon>
        <taxon>Poaceae</taxon>
        <taxon>BOP clade</taxon>
        <taxon>Oryzoideae</taxon>
        <taxon>Oryzeae</taxon>
        <taxon>Oryzinae</taxon>
        <taxon>Oryza</taxon>
        <taxon>Oryza sativa</taxon>
    </lineage>
</organism>
<feature type="compositionally biased region" description="Low complexity" evidence="2">
    <location>
        <begin position="499"/>
        <end position="517"/>
    </location>
</feature>
<dbReference type="SUPFAM" id="SSF53098">
    <property type="entry name" value="Ribonuclease H-like"/>
    <property type="match status" value="1"/>
</dbReference>
<dbReference type="Gene3D" id="3.30.420.10">
    <property type="entry name" value="Ribonuclease H-like superfamily/Ribonuclease H"/>
    <property type="match status" value="1"/>
</dbReference>
<proteinExistence type="predicted"/>